<keyword evidence="3" id="KW-1185">Reference proteome</keyword>
<protein>
    <submittedName>
        <fullName evidence="2">Uncharacterized protein</fullName>
    </submittedName>
</protein>
<sequence length="121" mass="13620">METMNRNSQNSSGTNYPVKKAKTVFVILGYLCCLLGGINGIESINLFLNYRCGLIYRIIVDIGVLLAVGGLNWGLSYAFGKTYSDEGVKYYKYNKITRIHGVLMVDLLLLSGLWQAWRLWG</sequence>
<keyword evidence="1" id="KW-1133">Transmembrane helix</keyword>
<gene>
    <name evidence="2" type="ORF">HMPREF9449_02903</name>
</gene>
<feature type="transmembrane region" description="Helical" evidence="1">
    <location>
        <begin position="21"/>
        <end position="41"/>
    </location>
</feature>
<evidence type="ECO:0000256" key="1">
    <source>
        <dbReference type="SAM" id="Phobius"/>
    </source>
</evidence>
<keyword evidence="1" id="KW-0812">Transmembrane</keyword>
<dbReference type="RefSeq" id="WP_009138046.1">
    <property type="nucleotide sequence ID" value="NZ_JH594598.1"/>
</dbReference>
<feature type="transmembrane region" description="Helical" evidence="1">
    <location>
        <begin position="53"/>
        <end position="75"/>
    </location>
</feature>
<organism evidence="2 3">
    <name type="scientific">Odoribacter laneus YIT 12061</name>
    <dbReference type="NCBI Taxonomy" id="742817"/>
    <lineage>
        <taxon>Bacteria</taxon>
        <taxon>Pseudomonadati</taxon>
        <taxon>Bacteroidota</taxon>
        <taxon>Bacteroidia</taxon>
        <taxon>Bacteroidales</taxon>
        <taxon>Odoribacteraceae</taxon>
        <taxon>Odoribacter</taxon>
    </lineage>
</organism>
<proteinExistence type="predicted"/>
<evidence type="ECO:0000313" key="3">
    <source>
        <dbReference type="Proteomes" id="UP000004892"/>
    </source>
</evidence>
<dbReference type="HOGENOM" id="CLU_2035637_0_0_10"/>
<dbReference type="AlphaFoldDB" id="H1DKW7"/>
<comment type="caution">
    <text evidence="2">The sequence shown here is derived from an EMBL/GenBank/DDBJ whole genome shotgun (WGS) entry which is preliminary data.</text>
</comment>
<dbReference type="GeneID" id="98070425"/>
<dbReference type="PATRIC" id="fig|742817.3.peg.3105"/>
<accession>H1DKW7</accession>
<reference evidence="2 3" key="1">
    <citation type="submission" date="2012-01" db="EMBL/GenBank/DDBJ databases">
        <title>The Genome Sequence of Odoribacter laneus YIT 12061.</title>
        <authorList>
            <consortium name="The Broad Institute Genome Sequencing Platform"/>
            <person name="Earl A."/>
            <person name="Ward D."/>
            <person name="Feldgarden M."/>
            <person name="Gevers D."/>
            <person name="Morotomi M."/>
            <person name="Young S.K."/>
            <person name="Zeng Q."/>
            <person name="Gargeya S."/>
            <person name="Fitzgerald M."/>
            <person name="Haas B."/>
            <person name="Abouelleil A."/>
            <person name="Alvarado L."/>
            <person name="Arachchi H.M."/>
            <person name="Berlin A."/>
            <person name="Chapman S.B."/>
            <person name="Gearin G."/>
            <person name="Goldberg J."/>
            <person name="Griggs A."/>
            <person name="Gujja S."/>
            <person name="Hansen M."/>
            <person name="Heiman D."/>
            <person name="Howarth C."/>
            <person name="Larimer J."/>
            <person name="Lui A."/>
            <person name="MacDonald P.J.P."/>
            <person name="McCowen C."/>
            <person name="Montmayeur A."/>
            <person name="Murphy C."/>
            <person name="Neiman D."/>
            <person name="Pearson M."/>
            <person name="Priest M."/>
            <person name="Roberts A."/>
            <person name="Saif S."/>
            <person name="Shea T."/>
            <person name="Sisk P."/>
            <person name="Stolte C."/>
            <person name="Sykes S."/>
            <person name="Wortman J."/>
            <person name="Nusbaum C."/>
            <person name="Birren B."/>
        </authorList>
    </citation>
    <scope>NUCLEOTIDE SEQUENCE [LARGE SCALE GENOMIC DNA]</scope>
    <source>
        <strain evidence="2 3">YIT 12061</strain>
    </source>
</reference>
<feature type="transmembrane region" description="Helical" evidence="1">
    <location>
        <begin position="96"/>
        <end position="117"/>
    </location>
</feature>
<keyword evidence="1" id="KW-0472">Membrane</keyword>
<name>H1DKW7_9BACT</name>
<dbReference type="Proteomes" id="UP000004892">
    <property type="component" value="Unassembled WGS sequence"/>
</dbReference>
<evidence type="ECO:0000313" key="2">
    <source>
        <dbReference type="EMBL" id="EHP45262.1"/>
    </source>
</evidence>
<dbReference type="EMBL" id="ADMC01000033">
    <property type="protein sequence ID" value="EHP45262.1"/>
    <property type="molecule type" value="Genomic_DNA"/>
</dbReference>